<proteinExistence type="predicted"/>
<geneLocation type="plasmid" evidence="2">
    <name>rcs29_pii</name>
</geneLocation>
<evidence type="ECO:0000313" key="2">
    <source>
        <dbReference type="Proteomes" id="UP000308292"/>
    </source>
</evidence>
<dbReference type="EMBL" id="LT985239">
    <property type="protein sequence ID" value="SPD97794.1"/>
    <property type="molecule type" value="Genomic_DNA"/>
</dbReference>
<accession>A0A2P9E333</accession>
<evidence type="ECO:0000313" key="1">
    <source>
        <dbReference type="EMBL" id="SPD97794.1"/>
    </source>
</evidence>
<dbReference type="RefSeq" id="WP_001041137.1">
    <property type="nucleotide sequence ID" value="NZ_BFNT01000078.1"/>
</dbReference>
<organism evidence="1 2">
    <name type="scientific">Escherichia coli</name>
    <dbReference type="NCBI Taxonomy" id="562"/>
    <lineage>
        <taxon>Bacteria</taxon>
        <taxon>Pseudomonadati</taxon>
        <taxon>Pseudomonadota</taxon>
        <taxon>Gammaproteobacteria</taxon>
        <taxon>Enterobacterales</taxon>
        <taxon>Enterobacteriaceae</taxon>
        <taxon>Escherichia</taxon>
    </lineage>
</organism>
<gene>
    <name evidence="1" type="ORF">RCS29_PII0040</name>
</gene>
<reference evidence="2" key="1">
    <citation type="submission" date="2018-02" db="EMBL/GenBank/DDBJ databases">
        <authorList>
            <person name="Cea G.-C."/>
            <person name="William W."/>
        </authorList>
    </citation>
    <scope>NUCLEOTIDE SEQUENCE [LARGE SCALE GENOMIC DNA]</scope>
    <source>
        <strain evidence="2">692</strain>
        <plasmid evidence="2">rcs29_pii</plasmid>
    </source>
</reference>
<keyword evidence="1" id="KW-0614">Plasmid</keyword>
<name>A0A2P9E333_ECOLX</name>
<dbReference type="AlphaFoldDB" id="A0A2P9E333"/>
<dbReference type="Proteomes" id="UP000308292">
    <property type="component" value="Plasmid RCS29_pII"/>
</dbReference>
<protein>
    <submittedName>
        <fullName evidence="1">Uncharacterized protein</fullName>
    </submittedName>
</protein>
<sequence>MNKQDFISKVNAEKQSGGVRFNVIQVKNEVLMCWTNGQGERHYEPLFVLKTNQRNEVIRQKIKKYRRWLKPET</sequence>